<organism evidence="3 4">
    <name type="scientific">Kineothrix alysoides</name>
    <dbReference type="NCBI Taxonomy" id="1469948"/>
    <lineage>
        <taxon>Bacteria</taxon>
        <taxon>Bacillati</taxon>
        <taxon>Bacillota</taxon>
        <taxon>Clostridia</taxon>
        <taxon>Lachnospirales</taxon>
        <taxon>Lachnospiraceae</taxon>
        <taxon>Kineothrix</taxon>
    </lineage>
</organism>
<dbReference type="InterPro" id="IPR029057">
    <property type="entry name" value="PRTase-like"/>
</dbReference>
<dbReference type="RefSeq" id="WP_242843337.1">
    <property type="nucleotide sequence ID" value="NZ_JPNB01000002.1"/>
</dbReference>
<dbReference type="SUPFAM" id="SSF53271">
    <property type="entry name" value="PRTase-like"/>
    <property type="match status" value="1"/>
</dbReference>
<name>A0A4V2QC97_9FIRM</name>
<dbReference type="Pfam" id="PF18912">
    <property type="entry name" value="DZR_2"/>
    <property type="match status" value="1"/>
</dbReference>
<keyword evidence="4" id="KW-1185">Reference proteome</keyword>
<reference evidence="3 4" key="1">
    <citation type="submission" date="2019-03" db="EMBL/GenBank/DDBJ databases">
        <title>Genomic Encyclopedia of Type Strains, Phase IV (KMG-IV): sequencing the most valuable type-strain genomes for metagenomic binning, comparative biology and taxonomic classification.</title>
        <authorList>
            <person name="Goeker M."/>
        </authorList>
    </citation>
    <scope>NUCLEOTIDE SEQUENCE [LARGE SCALE GENOMIC DNA]</scope>
    <source>
        <strain evidence="3 4">DSM 100556</strain>
    </source>
</reference>
<dbReference type="Gene3D" id="3.40.50.2020">
    <property type="match status" value="1"/>
</dbReference>
<comment type="caution">
    <text evidence="3">The sequence shown here is derived from an EMBL/GenBank/DDBJ whole genome shotgun (WGS) entry which is preliminary data.</text>
</comment>
<evidence type="ECO:0000313" key="3">
    <source>
        <dbReference type="EMBL" id="TCL59477.1"/>
    </source>
</evidence>
<evidence type="ECO:0000259" key="2">
    <source>
        <dbReference type="Pfam" id="PF18912"/>
    </source>
</evidence>
<dbReference type="InterPro" id="IPR000836">
    <property type="entry name" value="PRTase_dom"/>
</dbReference>
<evidence type="ECO:0000256" key="1">
    <source>
        <dbReference type="ARBA" id="ARBA00008007"/>
    </source>
</evidence>
<dbReference type="CDD" id="cd06223">
    <property type="entry name" value="PRTases_typeI"/>
    <property type="match status" value="1"/>
</dbReference>
<accession>A0A4V2QC97</accession>
<dbReference type="Proteomes" id="UP000295718">
    <property type="component" value="Unassembled WGS sequence"/>
</dbReference>
<dbReference type="PANTHER" id="PTHR47505:SF1">
    <property type="entry name" value="DNA UTILIZATION PROTEIN YHGH"/>
    <property type="match status" value="1"/>
</dbReference>
<protein>
    <submittedName>
        <fullName evidence="3">ComF family protein</fullName>
    </submittedName>
</protein>
<dbReference type="PANTHER" id="PTHR47505">
    <property type="entry name" value="DNA UTILIZATION PROTEIN YHGH"/>
    <property type="match status" value="1"/>
</dbReference>
<evidence type="ECO:0000313" key="4">
    <source>
        <dbReference type="Proteomes" id="UP000295718"/>
    </source>
</evidence>
<feature type="domain" description="Double zinc ribbon" evidence="2">
    <location>
        <begin position="24"/>
        <end position="81"/>
    </location>
</feature>
<sequence>MSGNKDNFAHKNDSAKMNYFMDRLMDVIYPRHCPVCDGLTGYSHELICESCCGKVRYIGGDVCAKCGKPLAEEEEYCYDCARKQHYYKSGTALFEYKSMSAAIYRFKYKGRQGYADFFAKRLAEHLEDNLRIWKPEAFVPVPIHSSRMRARGYNQAEVLAKRLSRETGIPTRSDLIKRCKKTAPQKNLSDGERQNNLKKAFKICRNDVKLNTIVIIDDIYTTGSTIDAVAYELQKKGIANIYYASLAIGKGL</sequence>
<proteinExistence type="inferred from homology"/>
<dbReference type="InterPro" id="IPR044005">
    <property type="entry name" value="DZR_2"/>
</dbReference>
<dbReference type="STRING" id="1469948.GCA_000732725_03647"/>
<dbReference type="InterPro" id="IPR051910">
    <property type="entry name" value="ComF/GntX_DNA_util-trans"/>
</dbReference>
<dbReference type="AlphaFoldDB" id="A0A4V2QC97"/>
<dbReference type="EMBL" id="SLUO01000004">
    <property type="protein sequence ID" value="TCL59477.1"/>
    <property type="molecule type" value="Genomic_DNA"/>
</dbReference>
<gene>
    <name evidence="3" type="ORF">EDD76_104214</name>
</gene>
<comment type="similarity">
    <text evidence="1">Belongs to the ComF/GntX family.</text>
</comment>